<evidence type="ECO:0000313" key="2">
    <source>
        <dbReference type="EMBL" id="AEX05062.1"/>
    </source>
</evidence>
<evidence type="ECO:0008006" key="4">
    <source>
        <dbReference type="Google" id="ProtNLM"/>
    </source>
</evidence>
<name>A0A0H3HC26_KLEM8</name>
<organism evidence="2 3">
    <name type="scientific">Klebsiella michiganensis (strain ATCC 8724 / DSM 4798 / JCM 20051 / NBRC 3318 / NRRL B-199 / KCTC 1686 / BUCSAV 143 / CCM 1901)</name>
    <dbReference type="NCBI Taxonomy" id="1006551"/>
    <lineage>
        <taxon>Bacteria</taxon>
        <taxon>Pseudomonadati</taxon>
        <taxon>Pseudomonadota</taxon>
        <taxon>Gammaproteobacteria</taxon>
        <taxon>Enterobacterales</taxon>
        <taxon>Enterobacteriaceae</taxon>
        <taxon>Klebsiella/Raoultella group</taxon>
        <taxon>Klebsiella</taxon>
    </lineage>
</organism>
<evidence type="ECO:0000313" key="3">
    <source>
        <dbReference type="Proteomes" id="UP000007843"/>
    </source>
</evidence>
<dbReference type="AlphaFoldDB" id="A0A0H3HC26"/>
<dbReference type="KEGG" id="kox:KOX_16700"/>
<feature type="chain" id="PRO_5002610799" description="Outer membrane protein X" evidence="1">
    <location>
        <begin position="25"/>
        <end position="174"/>
    </location>
</feature>
<protein>
    <recommendedName>
        <fullName evidence="4">Outer membrane protein X</fullName>
    </recommendedName>
</protein>
<proteinExistence type="predicted"/>
<accession>A0A0H3HC26</accession>
<reference evidence="2 3" key="1">
    <citation type="journal article" date="2012" name="J. Bacteriol.">
        <title>Complete genome sequence of Klebsiella oxytoca KCTC 1686, used in production of 2,3-butanediol.</title>
        <authorList>
            <person name="Shin S.H."/>
            <person name="Kim S."/>
            <person name="Kim J.Y."/>
            <person name="Lee S."/>
            <person name="Um Y."/>
            <person name="Oh M.K."/>
            <person name="Kim Y.R."/>
            <person name="Lee J."/>
            <person name="Yang K.S."/>
        </authorList>
    </citation>
    <scope>NUCLEOTIDE SEQUENCE [LARGE SCALE GENOMIC DNA]</scope>
    <source>
        <strain evidence="3">ATCC 8724 / DSM 4798 / JCM 20051 / NBRC 3318 / NRRL B-199 / KCTC 1686</strain>
    </source>
</reference>
<evidence type="ECO:0000256" key="1">
    <source>
        <dbReference type="SAM" id="SignalP"/>
    </source>
</evidence>
<dbReference type="EMBL" id="CP003218">
    <property type="protein sequence ID" value="AEX05062.1"/>
    <property type="molecule type" value="Genomic_DNA"/>
</dbReference>
<dbReference type="PATRIC" id="fig|1006551.4.peg.3350"/>
<dbReference type="HOGENOM" id="CLU_1553230_0_0_6"/>
<gene>
    <name evidence="2" type="ordered locus">KOX_16700</name>
</gene>
<dbReference type="RefSeq" id="WP_014228749.1">
    <property type="nucleotide sequence ID" value="NC_016612.1"/>
</dbReference>
<feature type="signal peptide" evidence="1">
    <location>
        <begin position="1"/>
        <end position="24"/>
    </location>
</feature>
<keyword evidence="1" id="KW-0732">Signal</keyword>
<sequence>MRRKMMKPAVAVATLMMSSTALQADEINLYSVNTGSWIYHLSNNHGQYTEGFDNQFASVERRFSKDSPYSLLAGTMKNSFDDRCIALGVRRDWVSLGNGWVFKGIYGYVGEFFFSAFEHCGDHGSYKDFKDATGIGFSPYIYHGFQYNFTDYFGVESGIILPAVFVVSIQWSFR</sequence>
<dbReference type="Proteomes" id="UP000007843">
    <property type="component" value="Chromosome"/>
</dbReference>